<dbReference type="Proteomes" id="UP000030755">
    <property type="component" value="Unassembled WGS sequence"/>
</dbReference>
<reference evidence="2 3" key="1">
    <citation type="journal article" date="2013" name="Curr. Biol.">
        <title>Shared signatures of parasitism and phylogenomics unite Cryptomycota and microsporidia.</title>
        <authorList>
            <person name="James T.Y."/>
            <person name="Pelin A."/>
            <person name="Bonen L."/>
            <person name="Ahrendt S."/>
            <person name="Sain D."/>
            <person name="Corradi N."/>
            <person name="Stajich J.E."/>
        </authorList>
    </citation>
    <scope>NUCLEOTIDE SEQUENCE [LARGE SCALE GENOMIC DNA]</scope>
    <source>
        <strain evidence="2 3">CSF55</strain>
    </source>
</reference>
<organism evidence="2 3">
    <name type="scientific">Rozella allomycis (strain CSF55)</name>
    <dbReference type="NCBI Taxonomy" id="988480"/>
    <lineage>
        <taxon>Eukaryota</taxon>
        <taxon>Fungi</taxon>
        <taxon>Fungi incertae sedis</taxon>
        <taxon>Cryptomycota</taxon>
        <taxon>Cryptomycota incertae sedis</taxon>
        <taxon>Rozella</taxon>
    </lineage>
</organism>
<dbReference type="Gene3D" id="1.10.287.1490">
    <property type="match status" value="1"/>
</dbReference>
<evidence type="ECO:0000256" key="1">
    <source>
        <dbReference type="SAM" id="Coils"/>
    </source>
</evidence>
<name>A0A075AVU5_ROZAC</name>
<dbReference type="HOGENOM" id="CLU_1846242_0_0_1"/>
<protein>
    <submittedName>
        <fullName evidence="2">Uncharacterized protein</fullName>
    </submittedName>
</protein>
<evidence type="ECO:0000313" key="3">
    <source>
        <dbReference type="Proteomes" id="UP000030755"/>
    </source>
</evidence>
<dbReference type="AlphaFoldDB" id="A0A075AVU5"/>
<evidence type="ECO:0000313" key="2">
    <source>
        <dbReference type="EMBL" id="EPZ34270.1"/>
    </source>
</evidence>
<gene>
    <name evidence="2" type="ORF">O9G_002990</name>
</gene>
<proteinExistence type="predicted"/>
<accession>A0A075AVU5</accession>
<feature type="coiled-coil region" evidence="1">
    <location>
        <begin position="81"/>
        <end position="115"/>
    </location>
</feature>
<keyword evidence="3" id="KW-1185">Reference proteome</keyword>
<dbReference type="EMBL" id="KE560966">
    <property type="protein sequence ID" value="EPZ34270.1"/>
    <property type="molecule type" value="Genomic_DNA"/>
</dbReference>
<sequence>MGITRPSFQEKGQRRNVVNMRTGTSTVEDIERISRSLFDCLCDLQSQTASLERHINVMRGRIDNCQEQIRTIRNHLSDYTAAESEAMIAELNQIQTSLNEERREIQQEVLSIRERYNETARSIAEMLLQLNAMRQGLRE</sequence>
<keyword evidence="1" id="KW-0175">Coiled coil</keyword>